<dbReference type="EMBL" id="CAXKWB010000146">
    <property type="protein sequence ID" value="CAL4059506.1"/>
    <property type="molecule type" value="Genomic_DNA"/>
</dbReference>
<accession>A0AAV2PL42</accession>
<proteinExistence type="inferred from homology"/>
<feature type="transmembrane region" description="Helical" evidence="9">
    <location>
        <begin position="630"/>
        <end position="652"/>
    </location>
</feature>
<evidence type="ECO:0000256" key="9">
    <source>
        <dbReference type="SAM" id="Phobius"/>
    </source>
</evidence>
<comment type="similarity">
    <text evidence="2">Belongs to the G-protein coupled receptor 1 family.</text>
</comment>
<dbReference type="GO" id="GO:0005886">
    <property type="term" value="C:plasma membrane"/>
    <property type="evidence" value="ECO:0007669"/>
    <property type="project" value="TreeGrafter"/>
</dbReference>
<dbReference type="SUPFAM" id="SSF81321">
    <property type="entry name" value="Family A G protein-coupled receptor-like"/>
    <property type="match status" value="1"/>
</dbReference>
<evidence type="ECO:0000256" key="7">
    <source>
        <dbReference type="ARBA" id="ARBA00023136"/>
    </source>
</evidence>
<dbReference type="InterPro" id="IPR000276">
    <property type="entry name" value="GPCR_Rhodpsn"/>
</dbReference>
<feature type="non-terminal residue" evidence="11">
    <location>
        <position position="681"/>
    </location>
</feature>
<evidence type="ECO:0000313" key="12">
    <source>
        <dbReference type="Proteomes" id="UP001497623"/>
    </source>
</evidence>
<keyword evidence="3" id="KW-0433">Leucine-rich repeat</keyword>
<evidence type="ECO:0000259" key="10">
    <source>
        <dbReference type="PROSITE" id="PS50262"/>
    </source>
</evidence>
<dbReference type="PANTHER" id="PTHR24372">
    <property type="entry name" value="GLYCOPROTEIN HORMONE RECEPTOR"/>
    <property type="match status" value="1"/>
</dbReference>
<dbReference type="InterPro" id="IPR017452">
    <property type="entry name" value="GPCR_Rhodpsn_7TM"/>
</dbReference>
<keyword evidence="12" id="KW-1185">Reference proteome</keyword>
<dbReference type="GO" id="GO:0009755">
    <property type="term" value="P:hormone-mediated signaling pathway"/>
    <property type="evidence" value="ECO:0007669"/>
    <property type="project" value="TreeGrafter"/>
</dbReference>
<dbReference type="GO" id="GO:0007189">
    <property type="term" value="P:adenylate cyclase-activating G protein-coupled receptor signaling pathway"/>
    <property type="evidence" value="ECO:0007669"/>
    <property type="project" value="TreeGrafter"/>
</dbReference>
<dbReference type="PRINTS" id="PR00237">
    <property type="entry name" value="GPCRRHODOPSN"/>
</dbReference>
<feature type="transmembrane region" description="Helical" evidence="9">
    <location>
        <begin position="555"/>
        <end position="579"/>
    </location>
</feature>
<evidence type="ECO:0000256" key="1">
    <source>
        <dbReference type="ARBA" id="ARBA00004370"/>
    </source>
</evidence>
<evidence type="ECO:0000313" key="11">
    <source>
        <dbReference type="EMBL" id="CAL4059506.1"/>
    </source>
</evidence>
<feature type="transmembrane region" description="Helical" evidence="9">
    <location>
        <begin position="599"/>
        <end position="618"/>
    </location>
</feature>
<dbReference type="InterPro" id="IPR008112">
    <property type="entry name" value="Relaxin_rcpt"/>
</dbReference>
<feature type="transmembrane region" description="Helical" evidence="9">
    <location>
        <begin position="385"/>
        <end position="403"/>
    </location>
</feature>
<dbReference type="Proteomes" id="UP001497623">
    <property type="component" value="Unassembled WGS sequence"/>
</dbReference>
<sequence length="681" mass="78370">MSNNVARNPYLGKCWRPLGCTSKLGEFRRKNALYKSEIKGPTHEAKPSRFDGETYSEVADEYLDGSTIGWKLNFLCLICSYLTSLCCKCKSTYFVSPPADIDLFMAFRLHLSSICYMSNMHIKYLSEASVVLRRTGLKEFGNIYQLLWITITANALVSTQGDICLEEMKKTGTIYSHYMTGNTFSTVWRILHMLPEGLRSAGLFRRLGAWGGGGGKVHIDLLYRLICGFDQLIQYINESLTKEFFGILLIGVYSARALFVENIERFRRYLDFKIFRNSSSNNRNDTIFKEMEEFASPHLAAPPQPAHPSCSGNKLMGNDSLIYQSSSMTNTLFVNQSLGSVISNHNIYFKRFRYCNFLPQVQKCHPKTDGVSSFEHLLVREELRLLVWLVTIMTLTGNLTVLWGRLLNRDDNKVLSLFIRNLAADFILRMYFIGQNWKQFYIEYTLSTHTWEKQYQCSQSNVRSLSHTSELTFVNDDWMRWGCWLTIVTVGLRSPKMHLSKVRALLLWYWTIGVLYQCGVVYYKDTWGRFYGTNGLCFPLHLDDPWIPGAHYSDLVFLGINLTGMLLIIVSYVGMFLSIRLTRAATPMCLGDREFALRFFFIVITDCLCWTPIIILRIMALTNIQISAKLYAYVVVVLLPINSALNPFLYTFTTTKFRIHAKHFCSTRGGGGCFWKRRRNS</sequence>
<dbReference type="PRINTS" id="PR01739">
    <property type="entry name" value="RELAXINR"/>
</dbReference>
<keyword evidence="4 9" id="KW-0812">Transmembrane</keyword>
<gene>
    <name evidence="11" type="ORF">MNOR_LOCUS628</name>
</gene>
<dbReference type="AlphaFoldDB" id="A0AAV2PL42"/>
<comment type="caution">
    <text evidence="11">The sequence shown here is derived from an EMBL/GenBank/DDBJ whole genome shotgun (WGS) entry which is preliminary data.</text>
</comment>
<evidence type="ECO:0000256" key="5">
    <source>
        <dbReference type="ARBA" id="ARBA00022737"/>
    </source>
</evidence>
<dbReference type="PROSITE" id="PS50262">
    <property type="entry name" value="G_PROTEIN_RECEP_F1_2"/>
    <property type="match status" value="1"/>
</dbReference>
<organism evidence="11 12">
    <name type="scientific">Meganyctiphanes norvegica</name>
    <name type="common">Northern krill</name>
    <name type="synonym">Thysanopoda norvegica</name>
    <dbReference type="NCBI Taxonomy" id="48144"/>
    <lineage>
        <taxon>Eukaryota</taxon>
        <taxon>Metazoa</taxon>
        <taxon>Ecdysozoa</taxon>
        <taxon>Arthropoda</taxon>
        <taxon>Crustacea</taxon>
        <taxon>Multicrustacea</taxon>
        <taxon>Malacostraca</taxon>
        <taxon>Eumalacostraca</taxon>
        <taxon>Eucarida</taxon>
        <taxon>Euphausiacea</taxon>
        <taxon>Euphausiidae</taxon>
        <taxon>Meganyctiphanes</taxon>
    </lineage>
</organism>
<name>A0AAV2PL42_MEGNR</name>
<keyword evidence="6 9" id="KW-1133">Transmembrane helix</keyword>
<evidence type="ECO:0000256" key="6">
    <source>
        <dbReference type="ARBA" id="ARBA00022989"/>
    </source>
</evidence>
<keyword evidence="5" id="KW-0677">Repeat</keyword>
<keyword evidence="8" id="KW-0325">Glycoprotein</keyword>
<evidence type="ECO:0000256" key="8">
    <source>
        <dbReference type="ARBA" id="ARBA00023180"/>
    </source>
</evidence>
<feature type="transmembrane region" description="Helical" evidence="9">
    <location>
        <begin position="502"/>
        <end position="523"/>
    </location>
</feature>
<evidence type="ECO:0000256" key="2">
    <source>
        <dbReference type="ARBA" id="ARBA00010663"/>
    </source>
</evidence>
<evidence type="ECO:0000256" key="3">
    <source>
        <dbReference type="ARBA" id="ARBA00022614"/>
    </source>
</evidence>
<dbReference type="PANTHER" id="PTHR24372:SF80">
    <property type="entry name" value="FI21465P1-RELATED"/>
    <property type="match status" value="1"/>
</dbReference>
<protein>
    <recommendedName>
        <fullName evidence="10">G-protein coupled receptors family 1 profile domain-containing protein</fullName>
    </recommendedName>
</protein>
<comment type="subcellular location">
    <subcellularLocation>
        <location evidence="1">Membrane</location>
    </subcellularLocation>
</comment>
<reference evidence="11 12" key="1">
    <citation type="submission" date="2024-05" db="EMBL/GenBank/DDBJ databases">
        <authorList>
            <person name="Wallberg A."/>
        </authorList>
    </citation>
    <scope>NUCLEOTIDE SEQUENCE [LARGE SCALE GENOMIC DNA]</scope>
</reference>
<keyword evidence="7 9" id="KW-0472">Membrane</keyword>
<dbReference type="Gene3D" id="1.20.1070.10">
    <property type="entry name" value="Rhodopsin 7-helix transmembrane proteins"/>
    <property type="match status" value="1"/>
</dbReference>
<feature type="domain" description="G-protein coupled receptors family 1 profile" evidence="10">
    <location>
        <begin position="565"/>
        <end position="650"/>
    </location>
</feature>
<dbReference type="GO" id="GO:0008528">
    <property type="term" value="F:G protein-coupled peptide receptor activity"/>
    <property type="evidence" value="ECO:0007669"/>
    <property type="project" value="TreeGrafter"/>
</dbReference>
<evidence type="ECO:0000256" key="4">
    <source>
        <dbReference type="ARBA" id="ARBA00022692"/>
    </source>
</evidence>